<evidence type="ECO:0000256" key="11">
    <source>
        <dbReference type="ARBA" id="ARBA00023225"/>
    </source>
</evidence>
<dbReference type="InterPro" id="IPR005837">
    <property type="entry name" value="FliP"/>
</dbReference>
<dbReference type="PRINTS" id="PR00951">
    <property type="entry name" value="FLGBIOSNFLIP"/>
</dbReference>
<evidence type="ECO:0000256" key="12">
    <source>
        <dbReference type="RuleBase" id="RU362069"/>
    </source>
</evidence>
<keyword evidence="9 12" id="KW-0472">Membrane</keyword>
<dbReference type="Pfam" id="PF00813">
    <property type="entry name" value="FliP"/>
    <property type="match status" value="1"/>
</dbReference>
<feature type="compositionally biased region" description="Polar residues" evidence="13">
    <location>
        <begin position="7"/>
        <end position="18"/>
    </location>
</feature>
<dbReference type="PANTHER" id="PTHR30587:SF0">
    <property type="entry name" value="FLAGELLAR BIOSYNTHETIC PROTEIN FLIP"/>
    <property type="match status" value="1"/>
</dbReference>
<keyword evidence="7 12" id="KW-0653">Protein transport</keyword>
<evidence type="ECO:0000256" key="6">
    <source>
        <dbReference type="ARBA" id="ARBA00022795"/>
    </source>
</evidence>
<dbReference type="PROSITE" id="PS01061">
    <property type="entry name" value="FLIP_2"/>
    <property type="match status" value="1"/>
</dbReference>
<dbReference type="GO" id="GO:0009425">
    <property type="term" value="C:bacterial-type flagellum basal body"/>
    <property type="evidence" value="ECO:0007669"/>
    <property type="project" value="UniProtKB-SubCell"/>
</dbReference>
<dbReference type="GO" id="GO:0005886">
    <property type="term" value="C:plasma membrane"/>
    <property type="evidence" value="ECO:0007669"/>
    <property type="project" value="UniProtKB-SubCell"/>
</dbReference>
<organism evidence="14 15">
    <name type="scientific">Neorhodopirellula pilleata</name>
    <dbReference type="NCBI Taxonomy" id="2714738"/>
    <lineage>
        <taxon>Bacteria</taxon>
        <taxon>Pseudomonadati</taxon>
        <taxon>Planctomycetota</taxon>
        <taxon>Planctomycetia</taxon>
        <taxon>Pirellulales</taxon>
        <taxon>Pirellulaceae</taxon>
        <taxon>Neorhodopirellula</taxon>
    </lineage>
</organism>
<dbReference type="InterPro" id="IPR005838">
    <property type="entry name" value="T3SS_IM_P"/>
</dbReference>
<evidence type="ECO:0000313" key="15">
    <source>
        <dbReference type="Proteomes" id="UP000316213"/>
    </source>
</evidence>
<evidence type="ECO:0000256" key="5">
    <source>
        <dbReference type="ARBA" id="ARBA00022692"/>
    </source>
</evidence>
<evidence type="ECO:0000256" key="8">
    <source>
        <dbReference type="ARBA" id="ARBA00022989"/>
    </source>
</evidence>
<keyword evidence="5 12" id="KW-0812">Transmembrane</keyword>
<feature type="transmembrane region" description="Helical" evidence="12">
    <location>
        <begin position="323"/>
        <end position="345"/>
    </location>
</feature>
<keyword evidence="6 12" id="KW-1005">Bacterial flagellum biogenesis</keyword>
<evidence type="ECO:0000256" key="4">
    <source>
        <dbReference type="ARBA" id="ARBA00022475"/>
    </source>
</evidence>
<dbReference type="NCBIfam" id="TIGR01103">
    <property type="entry name" value="fliP"/>
    <property type="match status" value="1"/>
</dbReference>
<keyword evidence="14" id="KW-0966">Cell projection</keyword>
<comment type="function">
    <text evidence="12">Plays a role in the flagellum-specific transport system.</text>
</comment>
<feature type="transmembrane region" description="Helical" evidence="12">
    <location>
        <begin position="170"/>
        <end position="200"/>
    </location>
</feature>
<protein>
    <recommendedName>
        <fullName evidence="2 12">Flagellar biosynthetic protein FliP</fullName>
    </recommendedName>
</protein>
<dbReference type="Proteomes" id="UP000316213">
    <property type="component" value="Unassembled WGS sequence"/>
</dbReference>
<evidence type="ECO:0000256" key="7">
    <source>
        <dbReference type="ARBA" id="ARBA00022927"/>
    </source>
</evidence>
<evidence type="ECO:0000256" key="9">
    <source>
        <dbReference type="ARBA" id="ARBA00023136"/>
    </source>
</evidence>
<feature type="region of interest" description="Disordered" evidence="13">
    <location>
        <begin position="1"/>
        <end position="36"/>
    </location>
</feature>
<feature type="transmembrane region" description="Helical" evidence="12">
    <location>
        <begin position="212"/>
        <end position="231"/>
    </location>
</feature>
<comment type="subcellular location">
    <subcellularLocation>
        <location evidence="12">Cell membrane</location>
        <topology evidence="12">Multi-pass membrane protein</topology>
    </subcellularLocation>
    <subcellularLocation>
        <location evidence="12">Bacterial flagellum basal body</location>
    </subcellularLocation>
</comment>
<comment type="similarity">
    <text evidence="1 12">Belongs to the FliP/MopC/SpaP family.</text>
</comment>
<keyword evidence="14" id="KW-0969">Cilium</keyword>
<accession>A0A5C6AVJ3</accession>
<dbReference type="EMBL" id="SJPM01000001">
    <property type="protein sequence ID" value="TWU03461.1"/>
    <property type="molecule type" value="Genomic_DNA"/>
</dbReference>
<dbReference type="GO" id="GO:0009306">
    <property type="term" value="P:protein secretion"/>
    <property type="evidence" value="ECO:0007669"/>
    <property type="project" value="UniProtKB-UniRule"/>
</dbReference>
<keyword evidence="8 12" id="KW-1133">Transmembrane helix</keyword>
<dbReference type="PRINTS" id="PR01302">
    <property type="entry name" value="TYPE3IMPPROT"/>
</dbReference>
<evidence type="ECO:0000256" key="2">
    <source>
        <dbReference type="ARBA" id="ARBA00021714"/>
    </source>
</evidence>
<comment type="caution">
    <text evidence="14">The sequence shown here is derived from an EMBL/GenBank/DDBJ whole genome shotgun (WGS) entry which is preliminary data.</text>
</comment>
<keyword evidence="4 12" id="KW-1003">Cell membrane</keyword>
<evidence type="ECO:0000256" key="1">
    <source>
        <dbReference type="ARBA" id="ARBA00006257"/>
    </source>
</evidence>
<evidence type="ECO:0000313" key="14">
    <source>
        <dbReference type="EMBL" id="TWU03461.1"/>
    </source>
</evidence>
<evidence type="ECO:0000256" key="13">
    <source>
        <dbReference type="SAM" id="MobiDB-lite"/>
    </source>
</evidence>
<dbReference type="AlphaFoldDB" id="A0A5C6AVJ3"/>
<keyword evidence="15" id="KW-1185">Reference proteome</keyword>
<reference evidence="14 15" key="1">
    <citation type="submission" date="2019-02" db="EMBL/GenBank/DDBJ databases">
        <title>Deep-cultivation of Planctomycetes and their phenomic and genomic characterization uncovers novel biology.</title>
        <authorList>
            <person name="Wiegand S."/>
            <person name="Jogler M."/>
            <person name="Boedeker C."/>
            <person name="Pinto D."/>
            <person name="Vollmers J."/>
            <person name="Rivas-Marin E."/>
            <person name="Kohn T."/>
            <person name="Peeters S.H."/>
            <person name="Heuer A."/>
            <person name="Rast P."/>
            <person name="Oberbeckmann S."/>
            <person name="Bunk B."/>
            <person name="Jeske O."/>
            <person name="Meyerdierks A."/>
            <person name="Storesund J.E."/>
            <person name="Kallscheuer N."/>
            <person name="Luecker S."/>
            <person name="Lage O.M."/>
            <person name="Pohl T."/>
            <person name="Merkel B.J."/>
            <person name="Hornburger P."/>
            <person name="Mueller R.-W."/>
            <person name="Bruemmer F."/>
            <person name="Labrenz M."/>
            <person name="Spormann A.M."/>
            <person name="Op Den Camp H."/>
            <person name="Overmann J."/>
            <person name="Amann R."/>
            <person name="Jetten M.S.M."/>
            <person name="Mascher T."/>
            <person name="Medema M.H."/>
            <person name="Devos D.P."/>
            <person name="Kaster A.-K."/>
            <person name="Ovreas L."/>
            <person name="Rohde M."/>
            <person name="Galperin M.Y."/>
            <person name="Jogler C."/>
        </authorList>
    </citation>
    <scope>NUCLEOTIDE SEQUENCE [LARGE SCALE GENOMIC DNA]</scope>
    <source>
        <strain evidence="14 15">Pla100</strain>
    </source>
</reference>
<keyword evidence="11 12" id="KW-1006">Bacterial flagellum protein export</keyword>
<feature type="transmembrane region" description="Helical" evidence="12">
    <location>
        <begin position="351"/>
        <end position="370"/>
    </location>
</feature>
<name>A0A5C6AVJ3_9BACT</name>
<dbReference type="GO" id="GO:0044781">
    <property type="term" value="P:bacterial-type flagellum organization"/>
    <property type="evidence" value="ECO:0007669"/>
    <property type="project" value="UniProtKB-UniRule"/>
</dbReference>
<dbReference type="NCBIfam" id="NF009438">
    <property type="entry name" value="PRK12797.1"/>
    <property type="match status" value="1"/>
</dbReference>
<dbReference type="PANTHER" id="PTHR30587">
    <property type="entry name" value="FLAGELLAR BIOSYNTHETIC PROTEIN FLIP"/>
    <property type="match status" value="1"/>
</dbReference>
<evidence type="ECO:0000256" key="3">
    <source>
        <dbReference type="ARBA" id="ARBA00022448"/>
    </source>
</evidence>
<proteinExistence type="inferred from homology"/>
<gene>
    <name evidence="12 14" type="primary">fliP</name>
    <name evidence="14" type="ORF">Pla100_03880</name>
</gene>
<keyword evidence="14" id="KW-0282">Flagellum</keyword>
<evidence type="ECO:0000256" key="10">
    <source>
        <dbReference type="ARBA" id="ARBA00023143"/>
    </source>
</evidence>
<sequence length="381" mass="42324">MQRDTEGWSSRSIAAQTTKRCERHNPQSSSYSTNPHKRIQRNFRQFRSFGKVANFFKVRRSLVNGFCTGGLFPVFPNLKSFTLLRCSLVVLACLVGSFQSPVWSQTVGEEATTEDDGTVKVLGREPVRVGQGNDLDPPDEANDETKPLDFLAGGPEQWTSPEGMTGSLQIMLLLTVLSMAPAILLMTTCYVRIIIVLGLLRQAIGLQSLPPSQVMTSVALFMTLFVMTPVWNRVYDDAIAPYTDPEISMTLEEAYDAGAIPIREFMSRQIDVAGNHDDVHLFYSYMDPDAPLPSTFSDVPMRVLLPAYILSELKTAFLMGFQIYLPFLIVDLVVASVTISMGMLMLPPAVISLPFKLLLFVLVDGWRLVVEMLMNSFGTIG</sequence>
<keyword evidence="10" id="KW-0975">Bacterial flagellum</keyword>
<keyword evidence="3 12" id="KW-0813">Transport</keyword>